<feature type="domain" description="DUF2382" evidence="2">
    <location>
        <begin position="178"/>
        <end position="288"/>
    </location>
</feature>
<keyword evidence="4" id="KW-1185">Reference proteome</keyword>
<name>A0A0C2BKP4_9BURK</name>
<evidence type="ECO:0000259" key="2">
    <source>
        <dbReference type="Pfam" id="PF09557"/>
    </source>
</evidence>
<organism evidence="3 4">
    <name type="scientific">Noviherbaspirillum autotrophicum</name>
    <dbReference type="NCBI Taxonomy" id="709839"/>
    <lineage>
        <taxon>Bacteria</taxon>
        <taxon>Pseudomonadati</taxon>
        <taxon>Pseudomonadota</taxon>
        <taxon>Betaproteobacteria</taxon>
        <taxon>Burkholderiales</taxon>
        <taxon>Oxalobacteraceae</taxon>
        <taxon>Noviherbaspirillum</taxon>
    </lineage>
</organism>
<dbReference type="InterPro" id="IPR052967">
    <property type="entry name" value="Stress_Response_Assoc"/>
</dbReference>
<dbReference type="Proteomes" id="UP000031572">
    <property type="component" value="Unassembled WGS sequence"/>
</dbReference>
<dbReference type="InterPro" id="IPR019060">
    <property type="entry name" value="DUF2382"/>
</dbReference>
<gene>
    <name evidence="3" type="ORF">TSA66_06615</name>
</gene>
<feature type="region of interest" description="Disordered" evidence="1">
    <location>
        <begin position="148"/>
        <end position="172"/>
    </location>
</feature>
<reference evidence="3 4" key="1">
    <citation type="submission" date="2014-12" db="EMBL/GenBank/DDBJ databases">
        <title>Denitrispirillum autotrophicum gen. nov., sp. nov., Denitrifying, Facultatively Autotrophic Bacteria Isolated from Rice Paddy Soil.</title>
        <authorList>
            <person name="Ishii S."/>
            <person name="Ashida N."/>
            <person name="Ohno H."/>
            <person name="Otsuka S."/>
            <person name="Yokota A."/>
            <person name="Senoo K."/>
        </authorList>
    </citation>
    <scope>NUCLEOTIDE SEQUENCE [LARGE SCALE GENOMIC DNA]</scope>
    <source>
        <strain evidence="3 4">TSA66</strain>
    </source>
</reference>
<dbReference type="Pfam" id="PF09557">
    <property type="entry name" value="DUF2382"/>
    <property type="match status" value="1"/>
</dbReference>
<sequence length="391" mass="43795">MENTVVGVYDNYTQAENAMNELLAAGFSRDNVRLNPETKGGTRTAVSEGADTGGSGIGHFFRSLFGMEEHREHGDIYSEAVRRGSCVLTVDAASEDMRDRATEIMNRYDPVDIDERASHWRSQGWAGYDESAPMLSDAEIERERGTYAARSDTGMSQTAATSQNLRADQTTGKEGTRIPVVEEQLRVGKREVQRGGVRVYQRVSEKPVHESVELREEHVDVQRHAVDQPATEADMAAFKEGSIEVREMAEEPVVSKTARVVEEVVVGKDTTQRTEQVNDTVRRTDVEVEQLGAGSGRRTDYAATGTSTDDSDYRRHWQNAYGSSGGRYEDYDAAYRYGSTMAGSGRFQNYQWQDVEPQLRSDWETQHPESTWDKVKDAVRYGAEKVSGRHH</sequence>
<evidence type="ECO:0000256" key="1">
    <source>
        <dbReference type="SAM" id="MobiDB-lite"/>
    </source>
</evidence>
<dbReference type="EMBL" id="JWJG01000028">
    <property type="protein sequence ID" value="KIF80559.1"/>
    <property type="molecule type" value="Genomic_DNA"/>
</dbReference>
<evidence type="ECO:0000313" key="3">
    <source>
        <dbReference type="EMBL" id="KIF80559.1"/>
    </source>
</evidence>
<dbReference type="PANTHER" id="PTHR38463:SF1">
    <property type="entry name" value="STRESS RESPONSE PROTEIN YSNF"/>
    <property type="match status" value="1"/>
</dbReference>
<accession>A0A0C2BKP4</accession>
<dbReference type="RefSeq" id="WP_040039462.1">
    <property type="nucleotide sequence ID" value="NZ_JWJG01000028.1"/>
</dbReference>
<proteinExistence type="predicted"/>
<dbReference type="OrthoDB" id="581516at2"/>
<dbReference type="AlphaFoldDB" id="A0A0C2BKP4"/>
<protein>
    <recommendedName>
        <fullName evidence="2">DUF2382 domain-containing protein</fullName>
    </recommendedName>
</protein>
<comment type="caution">
    <text evidence="3">The sequence shown here is derived from an EMBL/GenBank/DDBJ whole genome shotgun (WGS) entry which is preliminary data.</text>
</comment>
<evidence type="ECO:0000313" key="4">
    <source>
        <dbReference type="Proteomes" id="UP000031572"/>
    </source>
</evidence>
<feature type="compositionally biased region" description="Polar residues" evidence="1">
    <location>
        <begin position="153"/>
        <end position="172"/>
    </location>
</feature>
<dbReference type="PANTHER" id="PTHR38463">
    <property type="entry name" value="STRESS RESPONSE PROTEIN YSNF"/>
    <property type="match status" value="1"/>
</dbReference>
<dbReference type="STRING" id="709839.TSA66_06615"/>